<comment type="subunit">
    <text evidence="3">Homotrimer.</text>
</comment>
<comment type="similarity">
    <text evidence="2">Belongs to the KHG/KDPG aldolase family.</text>
</comment>
<evidence type="ECO:0000256" key="3">
    <source>
        <dbReference type="ARBA" id="ARBA00011233"/>
    </source>
</evidence>
<dbReference type="InterPro" id="IPR000887">
    <property type="entry name" value="Aldlse_KDPG_KHG"/>
</dbReference>
<evidence type="ECO:0000313" key="7">
    <source>
        <dbReference type="Proteomes" id="UP000017837"/>
    </source>
</evidence>
<dbReference type="RefSeq" id="WP_018083515.1">
    <property type="nucleotide sequence ID" value="NZ_AQWM01000034.1"/>
</dbReference>
<dbReference type="OrthoDB" id="7204076at2"/>
<evidence type="ECO:0000313" key="6">
    <source>
        <dbReference type="EMBL" id="ESQ86823.1"/>
    </source>
</evidence>
<dbReference type="GO" id="GO:0008674">
    <property type="term" value="F:2-dehydro-3-deoxy-6-phosphogalactonate aldolase activity"/>
    <property type="evidence" value="ECO:0007669"/>
    <property type="project" value="UniProtKB-EC"/>
</dbReference>
<evidence type="ECO:0000256" key="2">
    <source>
        <dbReference type="ARBA" id="ARBA00006906"/>
    </source>
</evidence>
<dbReference type="Gene3D" id="3.20.20.70">
    <property type="entry name" value="Aldolase class I"/>
    <property type="match status" value="1"/>
</dbReference>
<organism evidence="6 7">
    <name type="scientific">Asticcacaulis benevestitus DSM 16100 = ATCC BAA-896</name>
    <dbReference type="NCBI Taxonomy" id="1121022"/>
    <lineage>
        <taxon>Bacteria</taxon>
        <taxon>Pseudomonadati</taxon>
        <taxon>Pseudomonadota</taxon>
        <taxon>Alphaproteobacteria</taxon>
        <taxon>Caulobacterales</taxon>
        <taxon>Caulobacteraceae</taxon>
        <taxon>Asticcacaulis</taxon>
    </lineage>
</organism>
<comment type="pathway">
    <text evidence="1">Carbohydrate acid metabolism.</text>
</comment>
<reference evidence="6 7" key="1">
    <citation type="journal article" date="2014" name="Nature">
        <title>Sequential evolution of bacterial morphology by co-option of a developmental regulator.</title>
        <authorList>
            <person name="Jiang C."/>
            <person name="Brown P.J."/>
            <person name="Ducret A."/>
            <person name="Brun Y.V."/>
        </authorList>
    </citation>
    <scope>NUCLEOTIDE SEQUENCE [LARGE SCALE GENOMIC DNA]</scope>
    <source>
        <strain evidence="6 7">DSM 16100</strain>
    </source>
</reference>
<evidence type="ECO:0000256" key="4">
    <source>
        <dbReference type="ARBA" id="ARBA00023239"/>
    </source>
</evidence>
<dbReference type="InterPro" id="IPR031338">
    <property type="entry name" value="KDPG/KHG_AS_2"/>
</dbReference>
<evidence type="ECO:0000256" key="5">
    <source>
        <dbReference type="ARBA" id="ARBA00023277"/>
    </source>
</evidence>
<comment type="caution">
    <text evidence="6">The sequence shown here is derived from an EMBL/GenBank/DDBJ whole genome shotgun (WGS) entry which is preliminary data.</text>
</comment>
<name>V4R5T5_9CAUL</name>
<keyword evidence="4 6" id="KW-0456">Lyase</keyword>
<keyword evidence="5" id="KW-0119">Carbohydrate metabolism</keyword>
<dbReference type="PROSITE" id="PS00160">
    <property type="entry name" value="ALDOLASE_KDPG_KHG_2"/>
    <property type="match status" value="1"/>
</dbReference>
<dbReference type="Pfam" id="PF01081">
    <property type="entry name" value="Aldolase"/>
    <property type="match status" value="1"/>
</dbReference>
<dbReference type="SUPFAM" id="SSF51569">
    <property type="entry name" value="Aldolase"/>
    <property type="match status" value="1"/>
</dbReference>
<accession>V4R5T5</accession>
<dbReference type="NCBIfam" id="NF006600">
    <property type="entry name" value="PRK09140.1"/>
    <property type="match status" value="1"/>
</dbReference>
<sequence length="213" mass="22335">MTLNEQWQDALRTLPLVAILRGLRPDEALGVGEMLVEAGFKIVEVPLNSPEPFDSIKLLAQALGKRAIVGGGTVLNVASVETLHAVGGQICISPNANPDVIRRTKQLGMISFPAFFTPTEAFSAIDAGADAIKLFPAELAGTTGLKAMKAVLPKDLPVFPVGGVTPDNMKDFIDAGAAGFGIGSAVFKPGDTPEIVYNKAKAFVDGWNALHKA</sequence>
<dbReference type="PANTHER" id="PTHR30246">
    <property type="entry name" value="2-KETO-3-DEOXY-6-PHOSPHOGLUCONATE ALDOLASE"/>
    <property type="match status" value="1"/>
</dbReference>
<dbReference type="InterPro" id="IPR013785">
    <property type="entry name" value="Aldolase_TIM"/>
</dbReference>
<dbReference type="EC" id="4.1.2.21" evidence="6"/>
<evidence type="ECO:0000256" key="1">
    <source>
        <dbReference type="ARBA" id="ARBA00004761"/>
    </source>
</evidence>
<gene>
    <name evidence="6" type="ORF">ABENE_17875</name>
</gene>
<protein>
    <submittedName>
        <fullName evidence="6">2-dehydro-3-deoxy-6-phosphogalactonate aldolase</fullName>
        <ecNumber evidence="6">4.1.2.21</ecNumber>
    </submittedName>
</protein>
<dbReference type="PANTHER" id="PTHR30246:SF1">
    <property type="entry name" value="2-DEHYDRO-3-DEOXY-6-PHOSPHOGALACTONATE ALDOLASE-RELATED"/>
    <property type="match status" value="1"/>
</dbReference>
<proteinExistence type="inferred from homology"/>
<dbReference type="CDD" id="cd00452">
    <property type="entry name" value="KDPG_aldolase"/>
    <property type="match status" value="1"/>
</dbReference>
<dbReference type="Proteomes" id="UP000017837">
    <property type="component" value="Unassembled WGS sequence"/>
</dbReference>
<dbReference type="PATRIC" id="fig|1121022.4.peg.3654"/>
<dbReference type="EMBL" id="AWGB01000049">
    <property type="protein sequence ID" value="ESQ86823.1"/>
    <property type="molecule type" value="Genomic_DNA"/>
</dbReference>
<dbReference type="eggNOG" id="COG0800">
    <property type="taxonomic scope" value="Bacteria"/>
</dbReference>
<dbReference type="AlphaFoldDB" id="V4R5T5"/>
<keyword evidence="7" id="KW-1185">Reference proteome</keyword>
<dbReference type="STRING" id="1121022.GCA_000376105_03828"/>